<organism evidence="3 4">
    <name type="scientific">Neodiprion lecontei</name>
    <name type="common">Redheaded pine sawfly</name>
    <dbReference type="NCBI Taxonomy" id="441921"/>
    <lineage>
        <taxon>Eukaryota</taxon>
        <taxon>Metazoa</taxon>
        <taxon>Ecdysozoa</taxon>
        <taxon>Arthropoda</taxon>
        <taxon>Hexapoda</taxon>
        <taxon>Insecta</taxon>
        <taxon>Pterygota</taxon>
        <taxon>Neoptera</taxon>
        <taxon>Endopterygota</taxon>
        <taxon>Hymenoptera</taxon>
        <taxon>Tenthredinoidea</taxon>
        <taxon>Diprionidae</taxon>
        <taxon>Diprioninae</taxon>
        <taxon>Neodiprion</taxon>
    </lineage>
</organism>
<dbReference type="Proteomes" id="UP000829291">
    <property type="component" value="Chromosome 5"/>
</dbReference>
<evidence type="ECO:0000256" key="2">
    <source>
        <dbReference type="SAM" id="SignalP"/>
    </source>
</evidence>
<feature type="region of interest" description="Disordered" evidence="1">
    <location>
        <begin position="20"/>
        <end position="71"/>
    </location>
</feature>
<feature type="region of interest" description="Disordered" evidence="1">
    <location>
        <begin position="112"/>
        <end position="144"/>
    </location>
</feature>
<name>A0ABM3G7Y5_NEOLC</name>
<evidence type="ECO:0000256" key="1">
    <source>
        <dbReference type="SAM" id="MobiDB-lite"/>
    </source>
</evidence>
<feature type="compositionally biased region" description="Polar residues" evidence="1">
    <location>
        <begin position="270"/>
        <end position="282"/>
    </location>
</feature>
<reference evidence="4" key="1">
    <citation type="submission" date="2025-08" db="UniProtKB">
        <authorList>
            <consortium name="RefSeq"/>
        </authorList>
    </citation>
    <scope>IDENTIFICATION</scope>
    <source>
        <tissue evidence="4">Thorax and Abdomen</tissue>
    </source>
</reference>
<feature type="region of interest" description="Disordered" evidence="1">
    <location>
        <begin position="258"/>
        <end position="290"/>
    </location>
</feature>
<feature type="region of interest" description="Disordered" evidence="1">
    <location>
        <begin position="185"/>
        <end position="217"/>
    </location>
</feature>
<feature type="chain" id="PRO_5046018089" evidence="2">
    <location>
        <begin position="20"/>
        <end position="495"/>
    </location>
</feature>
<feature type="compositionally biased region" description="Polar residues" evidence="1">
    <location>
        <begin position="343"/>
        <end position="355"/>
    </location>
</feature>
<protein>
    <submittedName>
        <fullName evidence="4">Uncharacterized protein LOC107219157</fullName>
    </submittedName>
</protein>
<proteinExistence type="predicted"/>
<evidence type="ECO:0000313" key="3">
    <source>
        <dbReference type="Proteomes" id="UP000829291"/>
    </source>
</evidence>
<feature type="compositionally biased region" description="Polar residues" evidence="1">
    <location>
        <begin position="197"/>
        <end position="209"/>
    </location>
</feature>
<gene>
    <name evidence="4" type="primary">LOC107219157</name>
</gene>
<feature type="region of interest" description="Disordered" evidence="1">
    <location>
        <begin position="331"/>
        <end position="363"/>
    </location>
</feature>
<feature type="signal peptide" evidence="2">
    <location>
        <begin position="1"/>
        <end position="19"/>
    </location>
</feature>
<dbReference type="GeneID" id="107219157"/>
<keyword evidence="3" id="KW-1185">Reference proteome</keyword>
<dbReference type="RefSeq" id="XP_046596387.1">
    <property type="nucleotide sequence ID" value="XM_046740431.1"/>
</dbReference>
<accession>A0ABM3G7Y5</accession>
<evidence type="ECO:0000313" key="4">
    <source>
        <dbReference type="RefSeq" id="XP_046596387.1"/>
    </source>
</evidence>
<feature type="compositionally biased region" description="Polar residues" evidence="1">
    <location>
        <begin position="124"/>
        <end position="136"/>
    </location>
</feature>
<sequence length="495" mass="55026">MRAAVLIILAIALTALVESSPGIGDTRRPAPYVNRLPPPKPRFRRSADPEPQGSVSATWQKNLDGPERRPSYNVDYQQKLFENKHGSISATGGAQKYPGQRWEPTVGLQGSFRFRRSPEPQPEPQGSVSVTAQKNLSGPERRPSYNVDYQHKLFENKHGSISATAGAQKNPGQRVQPTVGVQGSFRFRRSPEPQPEPQGSVSVTAQKNLSGPERRPSYNVDYQHKLFENKHGSISATGGAQKYPGQRWEPTVGLQGSFRFRRSPEPQPEPQGSVSVTAQKNLSGPERRPSYNVDYQHKLFENKHGSISATAGAQKNPGQRVQPTVGVQGSFRFRRSPEPQPEPQGSVSVTAQKNLSGPERRPSYNVDYQHKLFENKHGSISATGGAQKYPGQRWEPTVGVQGSFRFRRSPEPQPEPQGSVRATWQKNLSGPERRPSYNVDYQHKLFENKHGSISATGGAQKYPGQRWEPTVGIQGSFRFRRAAESESEEKIVQQN</sequence>
<keyword evidence="2" id="KW-0732">Signal</keyword>